<feature type="non-terminal residue" evidence="2">
    <location>
        <position position="1"/>
    </location>
</feature>
<comment type="caution">
    <text evidence="2">The sequence shown here is derived from an EMBL/GenBank/DDBJ whole genome shotgun (WGS) entry which is preliminary data.</text>
</comment>
<dbReference type="Pfam" id="PF05193">
    <property type="entry name" value="Peptidase_M16_C"/>
    <property type="match status" value="1"/>
</dbReference>
<dbReference type="InterPro" id="IPR007863">
    <property type="entry name" value="Peptidase_M16_C"/>
</dbReference>
<dbReference type="AlphaFoldDB" id="X1BMM8"/>
<protein>
    <recommendedName>
        <fullName evidence="1">Peptidase M16 C-terminal domain-containing protein</fullName>
    </recommendedName>
</protein>
<evidence type="ECO:0000313" key="2">
    <source>
        <dbReference type="EMBL" id="GAG97184.1"/>
    </source>
</evidence>
<dbReference type="InterPro" id="IPR050361">
    <property type="entry name" value="MPP/UQCRC_Complex"/>
</dbReference>
<accession>X1BMM8</accession>
<dbReference type="PANTHER" id="PTHR11851:SF224">
    <property type="entry name" value="PROCESSING PROTEASE"/>
    <property type="match status" value="1"/>
</dbReference>
<feature type="domain" description="Peptidase M16 C-terminal" evidence="1">
    <location>
        <begin position="74"/>
        <end position="249"/>
    </location>
</feature>
<proteinExistence type="predicted"/>
<dbReference type="Gene3D" id="3.30.830.10">
    <property type="entry name" value="Metalloenzyme, LuxS/M16 peptidase-like"/>
    <property type="match status" value="2"/>
</dbReference>
<name>X1BMM8_9ZZZZ</name>
<feature type="non-terminal residue" evidence="2">
    <location>
        <position position="274"/>
    </location>
</feature>
<gene>
    <name evidence="2" type="ORF">S01H4_49157</name>
</gene>
<dbReference type="SUPFAM" id="SSF63411">
    <property type="entry name" value="LuxS/MPP-like metallohydrolase"/>
    <property type="match status" value="2"/>
</dbReference>
<sequence>KDTEKVIDLLAHILLHPTFPEEEVDIVKSDVLAGIELIRDDIFKYTNLSLRKSLFQKHPYRLISIGSKESVSGISKADLMDFHKKFCVAKNTVISICGNIDEENVFKILEDKFENMPEGEIFQVEQIKLDTTPSPRKITEHMDKRQAVVMIGFKGASLYDKDRYPLQVLSSLFSGGSGRLYSQIRQKEGLAYTLGTFGMVGLDTGAFIFYAATTPQNANYVKTSIISQIQQISAGKITEEEISAAKKSLITKYQLSIQSNGGLALQTGLDELYG</sequence>
<dbReference type="GO" id="GO:0046872">
    <property type="term" value="F:metal ion binding"/>
    <property type="evidence" value="ECO:0007669"/>
    <property type="project" value="InterPro"/>
</dbReference>
<organism evidence="2">
    <name type="scientific">marine sediment metagenome</name>
    <dbReference type="NCBI Taxonomy" id="412755"/>
    <lineage>
        <taxon>unclassified sequences</taxon>
        <taxon>metagenomes</taxon>
        <taxon>ecological metagenomes</taxon>
    </lineage>
</organism>
<dbReference type="InterPro" id="IPR011249">
    <property type="entry name" value="Metalloenz_LuxS/M16"/>
</dbReference>
<dbReference type="PANTHER" id="PTHR11851">
    <property type="entry name" value="METALLOPROTEASE"/>
    <property type="match status" value="1"/>
</dbReference>
<reference evidence="2" key="1">
    <citation type="journal article" date="2014" name="Front. Microbiol.">
        <title>High frequency of phylogenetically diverse reductive dehalogenase-homologous genes in deep subseafloor sedimentary metagenomes.</title>
        <authorList>
            <person name="Kawai M."/>
            <person name="Futagami T."/>
            <person name="Toyoda A."/>
            <person name="Takaki Y."/>
            <person name="Nishi S."/>
            <person name="Hori S."/>
            <person name="Arai W."/>
            <person name="Tsubouchi T."/>
            <person name="Morono Y."/>
            <person name="Uchiyama I."/>
            <person name="Ito T."/>
            <person name="Fujiyama A."/>
            <person name="Inagaki F."/>
            <person name="Takami H."/>
        </authorList>
    </citation>
    <scope>NUCLEOTIDE SEQUENCE</scope>
    <source>
        <strain evidence="2">Expedition CK06-06</strain>
    </source>
</reference>
<dbReference type="EMBL" id="BART01027778">
    <property type="protein sequence ID" value="GAG97184.1"/>
    <property type="molecule type" value="Genomic_DNA"/>
</dbReference>
<evidence type="ECO:0000259" key="1">
    <source>
        <dbReference type="Pfam" id="PF05193"/>
    </source>
</evidence>